<keyword evidence="2" id="KW-1185">Reference proteome</keyword>
<dbReference type="Pfam" id="PF04269">
    <property type="entry name" value="DUF440"/>
    <property type="match status" value="1"/>
</dbReference>
<accession>K2JTK4</accession>
<evidence type="ECO:0000313" key="2">
    <source>
        <dbReference type="Proteomes" id="UP000006755"/>
    </source>
</evidence>
<dbReference type="AlphaFoldDB" id="K2JTK4"/>
<dbReference type="SUPFAM" id="SSF102816">
    <property type="entry name" value="Putative dsDNA mimic"/>
    <property type="match status" value="1"/>
</dbReference>
<name>K2JTK4_9GAMM</name>
<dbReference type="InterPro" id="IPR036763">
    <property type="entry name" value="Put_dsDNA_mimic_sf"/>
</dbReference>
<protein>
    <submittedName>
        <fullName evidence="1">DsDNA-mimic protein</fullName>
    </submittedName>
</protein>
<gene>
    <name evidence="1" type="ORF">B3C1_00340</name>
</gene>
<evidence type="ECO:0000313" key="1">
    <source>
        <dbReference type="EMBL" id="EKE77862.1"/>
    </source>
</evidence>
<dbReference type="Gene3D" id="3.10.450.140">
    <property type="entry name" value="dsDNA mimic, putative"/>
    <property type="match status" value="1"/>
</dbReference>
<dbReference type="Proteomes" id="UP000006755">
    <property type="component" value="Unassembled WGS sequence"/>
</dbReference>
<dbReference type="RefSeq" id="WP_008482136.1">
    <property type="nucleotide sequence ID" value="NZ_AMRI01000001.1"/>
</dbReference>
<dbReference type="InterPro" id="IPR007376">
    <property type="entry name" value="dsDNA_mimic_put"/>
</dbReference>
<organism evidence="1 2">
    <name type="scientific">Gallaecimonas xiamenensis 3-C-1</name>
    <dbReference type="NCBI Taxonomy" id="745411"/>
    <lineage>
        <taxon>Bacteria</taxon>
        <taxon>Pseudomonadati</taxon>
        <taxon>Pseudomonadota</taxon>
        <taxon>Gammaproteobacteria</taxon>
        <taxon>Enterobacterales</taxon>
        <taxon>Gallaecimonadaceae</taxon>
        <taxon>Gallaecimonas</taxon>
    </lineage>
</organism>
<dbReference type="OrthoDB" id="5677388at2"/>
<reference evidence="1 2" key="1">
    <citation type="journal article" date="2012" name="J. Bacteriol.">
        <title>Genome Sequence of Gallaecimonas xiamenensis Type Strain 3-C-1.</title>
        <authorList>
            <person name="Lai Q."/>
            <person name="Wang L."/>
            <person name="Wang W."/>
            <person name="Shao Z."/>
        </authorList>
    </citation>
    <scope>NUCLEOTIDE SEQUENCE [LARGE SCALE GENOMIC DNA]</scope>
    <source>
        <strain evidence="1 2">3-C-1</strain>
    </source>
</reference>
<sequence length="99" mass="11099">MSIDDAIDWGYELFLAKAADHLPPEDVVDITLEFEERGAVEAVLPGAQWIQELGGPFAADNYTEIQVGLLDEQDEFEVIHCRILIALDGSQPPRFIWKS</sequence>
<dbReference type="eggNOG" id="COG3099">
    <property type="taxonomic scope" value="Bacteria"/>
</dbReference>
<dbReference type="STRING" id="745411.B3C1_00340"/>
<proteinExistence type="predicted"/>
<comment type="caution">
    <text evidence="1">The sequence shown here is derived from an EMBL/GenBank/DDBJ whole genome shotgun (WGS) entry which is preliminary data.</text>
</comment>
<dbReference type="EMBL" id="AMRI01000001">
    <property type="protein sequence ID" value="EKE77862.1"/>
    <property type="molecule type" value="Genomic_DNA"/>
</dbReference>